<sequence>MDLCQLGVLLVCQLLADALHDSLQLRCAPRQREVCLCPRDERQQGAPVFRRLRGRDVQLPPQQVDLPLEETRLSGEFFLFCVHFLLNPEQLVAVPSNGFFQVEFLHFETLDFVVESRLLRFHLAQHKHTFLLKSVLELFKILANFLFLCRQVA</sequence>
<reference evidence="2" key="1">
    <citation type="submission" date="2019-12" db="EMBL/GenBank/DDBJ databases">
        <title>An insight into the sialome of adult female Ixodes ricinus ticks feeding for 6 days.</title>
        <authorList>
            <person name="Perner J."/>
            <person name="Ribeiro J.M.C."/>
        </authorList>
    </citation>
    <scope>NUCLEOTIDE SEQUENCE</scope>
    <source>
        <strain evidence="2">Semi-engorged</strain>
        <tissue evidence="2">Salivary glands</tissue>
    </source>
</reference>
<feature type="signal peptide" evidence="1">
    <location>
        <begin position="1"/>
        <end position="18"/>
    </location>
</feature>
<protein>
    <submittedName>
        <fullName evidence="2">Putative secreted protein</fullName>
    </submittedName>
</protein>
<dbReference type="AlphaFoldDB" id="A0A6B0UWH6"/>
<proteinExistence type="predicted"/>
<organism evidence="2">
    <name type="scientific">Ixodes ricinus</name>
    <name type="common">Common tick</name>
    <name type="synonym">Acarus ricinus</name>
    <dbReference type="NCBI Taxonomy" id="34613"/>
    <lineage>
        <taxon>Eukaryota</taxon>
        <taxon>Metazoa</taxon>
        <taxon>Ecdysozoa</taxon>
        <taxon>Arthropoda</taxon>
        <taxon>Chelicerata</taxon>
        <taxon>Arachnida</taxon>
        <taxon>Acari</taxon>
        <taxon>Parasitiformes</taxon>
        <taxon>Ixodida</taxon>
        <taxon>Ixodoidea</taxon>
        <taxon>Ixodidae</taxon>
        <taxon>Ixodinae</taxon>
        <taxon>Ixodes</taxon>
    </lineage>
</organism>
<feature type="chain" id="PRO_5025518083" evidence="1">
    <location>
        <begin position="19"/>
        <end position="153"/>
    </location>
</feature>
<evidence type="ECO:0000256" key="1">
    <source>
        <dbReference type="SAM" id="SignalP"/>
    </source>
</evidence>
<evidence type="ECO:0000313" key="2">
    <source>
        <dbReference type="EMBL" id="MXU93864.1"/>
    </source>
</evidence>
<dbReference type="EMBL" id="GIFC01011781">
    <property type="protein sequence ID" value="MXU93864.1"/>
    <property type="molecule type" value="Transcribed_RNA"/>
</dbReference>
<accession>A0A6B0UWH6</accession>
<name>A0A6B0UWH6_IXORI</name>
<keyword evidence="1" id="KW-0732">Signal</keyword>